<evidence type="ECO:0000256" key="4">
    <source>
        <dbReference type="ARBA" id="ARBA00023136"/>
    </source>
</evidence>
<feature type="transmembrane region" description="Helical" evidence="7">
    <location>
        <begin position="150"/>
        <end position="173"/>
    </location>
</feature>
<comment type="subcellular location">
    <subcellularLocation>
        <location evidence="1">Membrane</location>
        <topology evidence="1">Multi-pass membrane protein</topology>
    </subcellularLocation>
</comment>
<dbReference type="Pfam" id="PF00015">
    <property type="entry name" value="MCPsignal"/>
    <property type="match status" value="1"/>
</dbReference>
<dbReference type="AlphaFoldDB" id="A0A0Q0UHB9"/>
<comment type="caution">
    <text evidence="9">The sequence shown here is derived from an EMBL/GenBank/DDBJ whole genome shotgun (WGS) entry which is preliminary data.</text>
</comment>
<evidence type="ECO:0000313" key="9">
    <source>
        <dbReference type="EMBL" id="KQB03135.1"/>
    </source>
</evidence>
<dbReference type="Gene3D" id="1.10.287.950">
    <property type="entry name" value="Methyl-accepting chemotaxis protein"/>
    <property type="match status" value="1"/>
</dbReference>
<keyword evidence="3 7" id="KW-1133">Transmembrane helix</keyword>
<evidence type="ECO:0000256" key="1">
    <source>
        <dbReference type="ARBA" id="ARBA00004141"/>
    </source>
</evidence>
<dbReference type="SUPFAM" id="SSF58104">
    <property type="entry name" value="Methyl-accepting chemotaxis protein (MCP) signaling domain"/>
    <property type="match status" value="1"/>
</dbReference>
<dbReference type="OrthoDB" id="2489132at2"/>
<dbReference type="Proteomes" id="UP000050491">
    <property type="component" value="Unassembled WGS sequence"/>
</dbReference>
<evidence type="ECO:0000256" key="7">
    <source>
        <dbReference type="SAM" id="Phobius"/>
    </source>
</evidence>
<gene>
    <name evidence="9" type="ORF">XV92_06210</name>
</gene>
<dbReference type="PATRIC" id="fig|1481663.12.peg.3771"/>
<evidence type="ECO:0000313" key="10">
    <source>
        <dbReference type="Proteomes" id="UP000050491"/>
    </source>
</evidence>
<evidence type="ECO:0000256" key="5">
    <source>
        <dbReference type="ARBA" id="ARBA00023224"/>
    </source>
</evidence>
<dbReference type="PANTHER" id="PTHR32089:SF119">
    <property type="entry name" value="METHYL-ACCEPTING CHEMOTAXIS PROTEIN CTPL"/>
    <property type="match status" value="1"/>
</dbReference>
<evidence type="ECO:0000256" key="2">
    <source>
        <dbReference type="ARBA" id="ARBA00022692"/>
    </source>
</evidence>
<keyword evidence="4 7" id="KW-0472">Membrane</keyword>
<dbReference type="SMART" id="SM00283">
    <property type="entry name" value="MA"/>
    <property type="match status" value="1"/>
</dbReference>
<keyword evidence="2 7" id="KW-0812">Transmembrane</keyword>
<dbReference type="PANTHER" id="PTHR32089">
    <property type="entry name" value="METHYL-ACCEPTING CHEMOTAXIS PROTEIN MCPB"/>
    <property type="match status" value="1"/>
</dbReference>
<evidence type="ECO:0000259" key="8">
    <source>
        <dbReference type="PROSITE" id="PS50111"/>
    </source>
</evidence>
<accession>A0A0Q0UHB9</accession>
<dbReference type="InterPro" id="IPR004089">
    <property type="entry name" value="MCPsignal_dom"/>
</dbReference>
<dbReference type="GO" id="GO:0007165">
    <property type="term" value="P:signal transduction"/>
    <property type="evidence" value="ECO:0007669"/>
    <property type="project" value="UniProtKB-KW"/>
</dbReference>
<protein>
    <submittedName>
        <fullName evidence="9">Chemotaxis protein</fullName>
    </submittedName>
</protein>
<dbReference type="GO" id="GO:0016020">
    <property type="term" value="C:membrane"/>
    <property type="evidence" value="ECO:0007669"/>
    <property type="project" value="UniProtKB-SubCell"/>
</dbReference>
<organism evidence="9 10">
    <name type="scientific">Vibrio metoecus</name>
    <dbReference type="NCBI Taxonomy" id="1481663"/>
    <lineage>
        <taxon>Bacteria</taxon>
        <taxon>Pseudomonadati</taxon>
        <taxon>Pseudomonadota</taxon>
        <taxon>Gammaproteobacteria</taxon>
        <taxon>Vibrionales</taxon>
        <taxon>Vibrionaceae</taxon>
        <taxon>Vibrio</taxon>
    </lineage>
</organism>
<dbReference type="EMBL" id="LBGP01000008">
    <property type="protein sequence ID" value="KQB03135.1"/>
    <property type="molecule type" value="Genomic_DNA"/>
</dbReference>
<feature type="domain" description="Methyl-accepting transducer" evidence="8">
    <location>
        <begin position="234"/>
        <end position="470"/>
    </location>
</feature>
<name>A0A0Q0UHB9_VIBMT</name>
<sequence length="508" mass="55437">MLSELESTQDSLYKARTIFKDVRYHVVQIQQYLTDASAVGELEEDQALAEEHKTAALNALDSLALLVSDLSNQVNDAKSGVMQLYDVGILMAKTYIANGQEAGNQVMQQAGSGFDARADVLGDTMQSLAETLEPKLLSVSTLKSEWQDKLFMAFIFSGFLTLLIFVSAGYFIYRQLISLLGGEPSYALWVTQQIAQGNFSVSIKNLSRDPHSVLGSMQYMAKSLANSMKGISMASGAISESSTKMANISHHIGEVAVEQQQSSQDVQQATINLSHASQQVFSLAQTVNCSTKEVKSKASSAIKTIQDNIHEMGHAAELVKGAEAEVKALGDASRQIQAFTTSINEITEQTNLLALNAAIEAARAGESGRGFAVVADEVRKLAQRVGEATSNINQIVNNLNTLVASNSQAMESIIQTTDISHEKAQQVSDIFHLILQAIDSNVQYSQNIIEVISEQGNKLELLQETQSELMQAMSHNTEEIHMTEHLSQELSEITQNLQRTLNQFQLQA</sequence>
<keyword evidence="5 6" id="KW-0807">Transducer</keyword>
<proteinExistence type="predicted"/>
<dbReference type="PROSITE" id="PS50111">
    <property type="entry name" value="CHEMOTAXIS_TRANSDUC_2"/>
    <property type="match status" value="1"/>
</dbReference>
<reference evidence="9 10" key="1">
    <citation type="journal article" date="2015" name="Genome Biol. Evol.">
        <title>The Dynamics of Genetic Interactions between Vibrio metoecus and Vibrio cholerae, Two Close Relatives Co-Occurring in the Environment.</title>
        <authorList>
            <person name="Orata F.D."/>
            <person name="Kirchberger P.C."/>
            <person name="Meheust R."/>
            <person name="Barlow E.J."/>
            <person name="Tarr C.L."/>
            <person name="Boucher Y."/>
        </authorList>
    </citation>
    <scope>NUCLEOTIDE SEQUENCE [LARGE SCALE GENOMIC DNA]</scope>
    <source>
        <strain evidence="9 10">YB5B04</strain>
    </source>
</reference>
<evidence type="ECO:0000256" key="6">
    <source>
        <dbReference type="PROSITE-ProRule" id="PRU00284"/>
    </source>
</evidence>
<dbReference type="GO" id="GO:0006935">
    <property type="term" value="P:chemotaxis"/>
    <property type="evidence" value="ECO:0007669"/>
    <property type="project" value="UniProtKB-ARBA"/>
</dbReference>
<evidence type="ECO:0000256" key="3">
    <source>
        <dbReference type="ARBA" id="ARBA00022989"/>
    </source>
</evidence>